<organism evidence="2 3">
    <name type="scientific">Sesamum alatum</name>
    <dbReference type="NCBI Taxonomy" id="300844"/>
    <lineage>
        <taxon>Eukaryota</taxon>
        <taxon>Viridiplantae</taxon>
        <taxon>Streptophyta</taxon>
        <taxon>Embryophyta</taxon>
        <taxon>Tracheophyta</taxon>
        <taxon>Spermatophyta</taxon>
        <taxon>Magnoliopsida</taxon>
        <taxon>eudicotyledons</taxon>
        <taxon>Gunneridae</taxon>
        <taxon>Pentapetalae</taxon>
        <taxon>asterids</taxon>
        <taxon>lamiids</taxon>
        <taxon>Lamiales</taxon>
        <taxon>Pedaliaceae</taxon>
        <taxon>Sesamum</taxon>
    </lineage>
</organism>
<dbReference type="InterPro" id="IPR025836">
    <property type="entry name" value="Zn_knuckle_CX2CX4HX4C"/>
</dbReference>
<dbReference type="Pfam" id="PF14392">
    <property type="entry name" value="zf-CCHC_4"/>
    <property type="match status" value="1"/>
</dbReference>
<evidence type="ECO:0000313" key="3">
    <source>
        <dbReference type="Proteomes" id="UP001293254"/>
    </source>
</evidence>
<dbReference type="Proteomes" id="UP001293254">
    <property type="component" value="Unassembled WGS sequence"/>
</dbReference>
<comment type="caution">
    <text evidence="2">The sequence shown here is derived from an EMBL/GenBank/DDBJ whole genome shotgun (WGS) entry which is preliminary data.</text>
</comment>
<sequence length="230" mass="25670">MYWLEVVRIKINNVLHPLKCALELKSDSGEEMLLQFFYERLPNICYICGKLGHISRFYPCCLKKVLSVRELIGHIVHGCVGLAPRGPGRTHCPTYLRLFFLVRQSLLPFGCSRFGIFGNFGGVATVRWVSGSLSGKISCNVVEELRNGPRINGKQQAEAPRTFNQPCALVDKEFSSTSPSSWAGPISCFVLGLRGTSVSASQSPSSSIQFLGLKIYIEVWRQPNFWIQVP</sequence>
<evidence type="ECO:0000259" key="1">
    <source>
        <dbReference type="Pfam" id="PF14392"/>
    </source>
</evidence>
<keyword evidence="3" id="KW-1185">Reference proteome</keyword>
<dbReference type="EMBL" id="JACGWO010000012">
    <property type="protein sequence ID" value="KAK4413603.1"/>
    <property type="molecule type" value="Genomic_DNA"/>
</dbReference>
<evidence type="ECO:0000313" key="2">
    <source>
        <dbReference type="EMBL" id="KAK4413603.1"/>
    </source>
</evidence>
<reference evidence="2" key="2">
    <citation type="journal article" date="2024" name="Plant">
        <title>Genomic evolution and insights into agronomic trait innovations of Sesamum species.</title>
        <authorList>
            <person name="Miao H."/>
            <person name="Wang L."/>
            <person name="Qu L."/>
            <person name="Liu H."/>
            <person name="Sun Y."/>
            <person name="Le M."/>
            <person name="Wang Q."/>
            <person name="Wei S."/>
            <person name="Zheng Y."/>
            <person name="Lin W."/>
            <person name="Duan Y."/>
            <person name="Cao H."/>
            <person name="Xiong S."/>
            <person name="Wang X."/>
            <person name="Wei L."/>
            <person name="Li C."/>
            <person name="Ma Q."/>
            <person name="Ju M."/>
            <person name="Zhao R."/>
            <person name="Li G."/>
            <person name="Mu C."/>
            <person name="Tian Q."/>
            <person name="Mei H."/>
            <person name="Zhang T."/>
            <person name="Gao T."/>
            <person name="Zhang H."/>
        </authorList>
    </citation>
    <scope>NUCLEOTIDE SEQUENCE</scope>
    <source>
        <strain evidence="2">3651</strain>
    </source>
</reference>
<protein>
    <recommendedName>
        <fullName evidence="1">Zinc knuckle CX2CX4HX4C domain-containing protein</fullName>
    </recommendedName>
</protein>
<gene>
    <name evidence="2" type="ORF">Salat_2773000</name>
</gene>
<proteinExistence type="predicted"/>
<accession>A0AAE1XKP3</accession>
<feature type="domain" description="Zinc knuckle CX2CX4HX4C" evidence="1">
    <location>
        <begin position="16"/>
        <end position="58"/>
    </location>
</feature>
<reference evidence="2" key="1">
    <citation type="submission" date="2020-06" db="EMBL/GenBank/DDBJ databases">
        <authorList>
            <person name="Li T."/>
            <person name="Hu X."/>
            <person name="Zhang T."/>
            <person name="Song X."/>
            <person name="Zhang H."/>
            <person name="Dai N."/>
            <person name="Sheng W."/>
            <person name="Hou X."/>
            <person name="Wei L."/>
        </authorList>
    </citation>
    <scope>NUCLEOTIDE SEQUENCE</scope>
    <source>
        <strain evidence="2">3651</strain>
        <tissue evidence="2">Leaf</tissue>
    </source>
</reference>
<dbReference type="AlphaFoldDB" id="A0AAE1XKP3"/>
<name>A0AAE1XKP3_9LAMI</name>